<dbReference type="Proteomes" id="UP001470230">
    <property type="component" value="Unassembled WGS sequence"/>
</dbReference>
<keyword evidence="1" id="KW-1133">Transmembrane helix</keyword>
<comment type="caution">
    <text evidence="3">The sequence shown here is derived from an EMBL/GenBank/DDBJ whole genome shotgun (WGS) entry which is preliminary data.</text>
</comment>
<dbReference type="InterPro" id="IPR019402">
    <property type="entry name" value="CWH43_N"/>
</dbReference>
<keyword evidence="1" id="KW-0812">Transmembrane</keyword>
<organism evidence="3 4">
    <name type="scientific">Tritrichomonas musculus</name>
    <dbReference type="NCBI Taxonomy" id="1915356"/>
    <lineage>
        <taxon>Eukaryota</taxon>
        <taxon>Metamonada</taxon>
        <taxon>Parabasalia</taxon>
        <taxon>Tritrichomonadida</taxon>
        <taxon>Tritrichomonadidae</taxon>
        <taxon>Tritrichomonas</taxon>
    </lineage>
</organism>
<protein>
    <recommendedName>
        <fullName evidence="2">CWH43-like N-terminal domain-containing protein</fullName>
    </recommendedName>
</protein>
<reference evidence="3 4" key="1">
    <citation type="submission" date="2024-04" db="EMBL/GenBank/DDBJ databases">
        <title>Tritrichomonas musculus Genome.</title>
        <authorList>
            <person name="Alves-Ferreira E."/>
            <person name="Grigg M."/>
            <person name="Lorenzi H."/>
            <person name="Galac M."/>
        </authorList>
    </citation>
    <scope>NUCLEOTIDE SEQUENCE [LARGE SCALE GENOMIC DNA]</scope>
    <source>
        <strain evidence="3 4">EAF2021</strain>
    </source>
</reference>
<feature type="transmembrane region" description="Helical" evidence="1">
    <location>
        <begin position="21"/>
        <end position="42"/>
    </location>
</feature>
<dbReference type="Pfam" id="PF10277">
    <property type="entry name" value="Frag1"/>
    <property type="match status" value="1"/>
</dbReference>
<sequence>MSEEINQNDLNNQFKIIHFSVSLLPIVTIIVALSTLLLNYILYIIQGRFSINSLPTFSETAMFYPMSKIFAVGISLFAFLFFFDGQIFCDYLSLNNYTKAKFIRILPPIISILFTITCCVNKSEHPNVHGCFSCASFFMLLMFTIWSYQALKRLNILRYKLLRLTLIIIGILSTIGIIITAPFKNYYVSIIQAIIEYIMAITLFIFFGLWFSDFKRIEIEFCVMRSVIEEPLNP</sequence>
<feature type="domain" description="CWH43-like N-terminal" evidence="2">
    <location>
        <begin position="21"/>
        <end position="216"/>
    </location>
</feature>
<feature type="transmembrane region" description="Helical" evidence="1">
    <location>
        <begin position="62"/>
        <end position="83"/>
    </location>
</feature>
<evidence type="ECO:0000313" key="3">
    <source>
        <dbReference type="EMBL" id="KAK8838224.1"/>
    </source>
</evidence>
<evidence type="ECO:0000313" key="4">
    <source>
        <dbReference type="Proteomes" id="UP001470230"/>
    </source>
</evidence>
<feature type="transmembrane region" description="Helical" evidence="1">
    <location>
        <begin position="186"/>
        <end position="211"/>
    </location>
</feature>
<feature type="transmembrane region" description="Helical" evidence="1">
    <location>
        <begin position="103"/>
        <end position="123"/>
    </location>
</feature>
<keyword evidence="4" id="KW-1185">Reference proteome</keyword>
<name>A0ABR2GWE1_9EUKA</name>
<feature type="transmembrane region" description="Helical" evidence="1">
    <location>
        <begin position="129"/>
        <end position="149"/>
    </location>
</feature>
<feature type="transmembrane region" description="Helical" evidence="1">
    <location>
        <begin position="161"/>
        <end position="180"/>
    </location>
</feature>
<proteinExistence type="predicted"/>
<evidence type="ECO:0000256" key="1">
    <source>
        <dbReference type="SAM" id="Phobius"/>
    </source>
</evidence>
<gene>
    <name evidence="3" type="ORF">M9Y10_035644</name>
</gene>
<dbReference type="EMBL" id="JAPFFF010000056">
    <property type="protein sequence ID" value="KAK8838224.1"/>
    <property type="molecule type" value="Genomic_DNA"/>
</dbReference>
<evidence type="ECO:0000259" key="2">
    <source>
        <dbReference type="Pfam" id="PF10277"/>
    </source>
</evidence>
<keyword evidence="1" id="KW-0472">Membrane</keyword>
<accession>A0ABR2GWE1</accession>